<proteinExistence type="predicted"/>
<protein>
    <recommendedName>
        <fullName evidence="2">Tandem CCCH zinc finger domain-containing protein</fullName>
    </recommendedName>
</protein>
<evidence type="ECO:0000313" key="5">
    <source>
        <dbReference type="Proteomes" id="UP000230605"/>
    </source>
</evidence>
<evidence type="ECO:0000313" key="3">
    <source>
        <dbReference type="EMBL" id="PIA98207.1"/>
    </source>
</evidence>
<dbReference type="EMBL" id="LKMD01000102">
    <property type="protein sequence ID" value="PIA98207.1"/>
    <property type="molecule type" value="Genomic_DNA"/>
</dbReference>
<evidence type="ECO:0000313" key="6">
    <source>
        <dbReference type="Proteomes" id="UP001302367"/>
    </source>
</evidence>
<sequence>MLECLKWVARHQPCPKRGSCRSATCFLGHICQRPDCSRRGGKSFCKIPWMSHAADLHVAEIVQGYGLTTGQNNVTTPDEDSAAPKHSNGMESESDDEDGRSHGATI</sequence>
<reference evidence="3 5" key="1">
    <citation type="submission" date="2015-10" db="EMBL/GenBank/DDBJ databases">
        <title>The cercosporin biosynthetic gene cluster was horizontally transferred to several fungal lineages and shown to be expanded in Cercospora beticola based on microsynteny with recipient genomes.</title>
        <authorList>
            <person name="De Jonge R."/>
            <person name="Ebert M.K."/>
            <person name="Suttle J.C."/>
            <person name="Jurick Ii W.M."/>
            <person name="Secor G.A."/>
            <person name="Thomma B.P."/>
            <person name="Van De Peer Y."/>
            <person name="Bolton M.D."/>
        </authorList>
    </citation>
    <scope>NUCLEOTIDE SEQUENCE [LARGE SCALE GENOMIC DNA]</scope>
    <source>
        <strain evidence="3 5">09-40</strain>
    </source>
</reference>
<evidence type="ECO:0000313" key="4">
    <source>
        <dbReference type="EMBL" id="WPA98465.1"/>
    </source>
</evidence>
<organism evidence="3 5">
    <name type="scientific">Cercospora beticola</name>
    <name type="common">Sugarbeet leaf spot fungus</name>
    <dbReference type="NCBI Taxonomy" id="122368"/>
    <lineage>
        <taxon>Eukaryota</taxon>
        <taxon>Fungi</taxon>
        <taxon>Dikarya</taxon>
        <taxon>Ascomycota</taxon>
        <taxon>Pezizomycotina</taxon>
        <taxon>Dothideomycetes</taxon>
        <taxon>Dothideomycetidae</taxon>
        <taxon>Mycosphaerellales</taxon>
        <taxon>Mycosphaerellaceae</taxon>
        <taxon>Cercospora</taxon>
    </lineage>
</organism>
<dbReference type="OrthoDB" id="2270193at2759"/>
<gene>
    <name evidence="3" type="ORF">CB0940_05872</name>
    <name evidence="4" type="ORF">RHO25_003077</name>
</gene>
<evidence type="ECO:0000259" key="2">
    <source>
        <dbReference type="Pfam" id="PF25543"/>
    </source>
</evidence>
<dbReference type="Proteomes" id="UP000230605">
    <property type="component" value="Chromosome 2"/>
</dbReference>
<evidence type="ECO:0000256" key="1">
    <source>
        <dbReference type="SAM" id="MobiDB-lite"/>
    </source>
</evidence>
<reference evidence="4 6" key="2">
    <citation type="submission" date="2023-09" db="EMBL/GenBank/DDBJ databases">
        <title>Complete-Gapless Cercospora beticola genome.</title>
        <authorList>
            <person name="Wyatt N.A."/>
            <person name="Spanner R.E."/>
            <person name="Bolton M.D."/>
        </authorList>
    </citation>
    <scope>NUCLEOTIDE SEQUENCE [LARGE SCALE GENOMIC DNA]</scope>
    <source>
        <strain evidence="4">Cb09-40</strain>
    </source>
</reference>
<dbReference type="EMBL" id="CP134185">
    <property type="protein sequence ID" value="WPA98465.1"/>
    <property type="molecule type" value="Genomic_DNA"/>
</dbReference>
<dbReference type="InterPro" id="IPR057654">
    <property type="entry name" value="Znf-CCCH_tandem"/>
</dbReference>
<keyword evidence="6" id="KW-1185">Reference proteome</keyword>
<dbReference type="AlphaFoldDB" id="A0A2G5I079"/>
<dbReference type="Pfam" id="PF25543">
    <property type="entry name" value="zf-CCCH_tandem"/>
    <property type="match status" value="1"/>
</dbReference>
<feature type="region of interest" description="Disordered" evidence="1">
    <location>
        <begin position="68"/>
        <end position="106"/>
    </location>
</feature>
<accession>A0A2G5I079</accession>
<dbReference type="Proteomes" id="UP001302367">
    <property type="component" value="Chromosome 2"/>
</dbReference>
<feature type="domain" description="Tandem CCCH zinc finger" evidence="2">
    <location>
        <begin position="4"/>
        <end position="56"/>
    </location>
</feature>
<name>A0A2G5I079_CERBT</name>